<dbReference type="AlphaFoldDB" id="A0A6A5ABZ5"/>
<evidence type="ECO:0000259" key="1">
    <source>
        <dbReference type="Pfam" id="PF01408"/>
    </source>
</evidence>
<dbReference type="InterPro" id="IPR036291">
    <property type="entry name" value="NAD(P)-bd_dom_sf"/>
</dbReference>
<dbReference type="SUPFAM" id="SSF51735">
    <property type="entry name" value="NAD(P)-binding Rossmann-fold domains"/>
    <property type="match status" value="1"/>
</dbReference>
<evidence type="ECO:0000313" key="3">
    <source>
        <dbReference type="EMBL" id="KAF0758578.1"/>
    </source>
</evidence>
<evidence type="ECO:0000259" key="2">
    <source>
        <dbReference type="Pfam" id="PF02894"/>
    </source>
</evidence>
<feature type="domain" description="Gfo/Idh/MocA-like oxidoreductase C-terminal" evidence="2">
    <location>
        <begin position="153"/>
        <end position="224"/>
    </location>
</feature>
<evidence type="ECO:0000313" key="4">
    <source>
        <dbReference type="Proteomes" id="UP000469452"/>
    </source>
</evidence>
<name>A0A6A5ABZ5_APHAT</name>
<organism evidence="3 4">
    <name type="scientific">Aphanomyces astaci</name>
    <name type="common">Crayfish plague agent</name>
    <dbReference type="NCBI Taxonomy" id="112090"/>
    <lineage>
        <taxon>Eukaryota</taxon>
        <taxon>Sar</taxon>
        <taxon>Stramenopiles</taxon>
        <taxon>Oomycota</taxon>
        <taxon>Saprolegniomycetes</taxon>
        <taxon>Saprolegniales</taxon>
        <taxon>Verrucalvaceae</taxon>
        <taxon>Aphanomyces</taxon>
    </lineage>
</organism>
<dbReference type="InterPro" id="IPR051450">
    <property type="entry name" value="Gfo/Idh/MocA_Oxidoreductases"/>
</dbReference>
<gene>
    <name evidence="3" type="ORF">AaE_003886</name>
</gene>
<dbReference type="InterPro" id="IPR000683">
    <property type="entry name" value="Gfo/Idh/MocA-like_OxRdtase_N"/>
</dbReference>
<reference evidence="3 4" key="1">
    <citation type="submission" date="2019-06" db="EMBL/GenBank/DDBJ databases">
        <title>Genomics analysis of Aphanomyces spp. identifies a new class of oomycete effector associated with host adaptation.</title>
        <authorList>
            <person name="Gaulin E."/>
        </authorList>
    </citation>
    <scope>NUCLEOTIDE SEQUENCE [LARGE SCALE GENOMIC DNA]</scope>
    <source>
        <strain evidence="3 4">E</strain>
    </source>
</reference>
<dbReference type="EMBL" id="VJMI01009584">
    <property type="protein sequence ID" value="KAF0758578.1"/>
    <property type="molecule type" value="Genomic_DNA"/>
</dbReference>
<accession>A0A6A5ABZ5</accession>
<dbReference type="VEuPathDB" id="FungiDB:H257_03565"/>
<dbReference type="SUPFAM" id="SSF55347">
    <property type="entry name" value="Glyceraldehyde-3-phosphate dehydrogenase-like, C-terminal domain"/>
    <property type="match status" value="1"/>
</dbReference>
<dbReference type="Gene3D" id="3.40.50.720">
    <property type="entry name" value="NAD(P)-binding Rossmann-like Domain"/>
    <property type="match status" value="1"/>
</dbReference>
<dbReference type="PANTHER" id="PTHR43377">
    <property type="entry name" value="BILIVERDIN REDUCTASE A"/>
    <property type="match status" value="1"/>
</dbReference>
<dbReference type="Pfam" id="PF01408">
    <property type="entry name" value="GFO_IDH_MocA"/>
    <property type="match status" value="1"/>
</dbReference>
<protein>
    <recommendedName>
        <fullName evidence="5">Gfo/Idh/MocA-like oxidoreductase N-terminal domain-containing protein</fullName>
    </recommendedName>
</protein>
<feature type="domain" description="Gfo/Idh/MocA-like oxidoreductase N-terminal" evidence="1">
    <location>
        <begin position="15"/>
        <end position="136"/>
    </location>
</feature>
<evidence type="ECO:0008006" key="5">
    <source>
        <dbReference type="Google" id="ProtNLM"/>
    </source>
</evidence>
<comment type="caution">
    <text evidence="3">The sequence shown here is derived from an EMBL/GenBank/DDBJ whole genome shotgun (WGS) entry which is preliminary data.</text>
</comment>
<proteinExistence type="predicted"/>
<dbReference type="Proteomes" id="UP000469452">
    <property type="component" value="Unassembled WGS sequence"/>
</dbReference>
<dbReference type="GO" id="GO:0000166">
    <property type="term" value="F:nucleotide binding"/>
    <property type="evidence" value="ECO:0007669"/>
    <property type="project" value="InterPro"/>
</dbReference>
<dbReference type="PANTHER" id="PTHR43377:SF2">
    <property type="entry name" value="BINDING ROSSMANN FOLD OXIDOREDUCTASE, PUTATIVE (AFU_ORTHOLOGUE AFUA_4G00560)-RELATED"/>
    <property type="match status" value="1"/>
</dbReference>
<dbReference type="InterPro" id="IPR004104">
    <property type="entry name" value="Gfo/Idh/MocA-like_OxRdtase_C"/>
</dbReference>
<dbReference type="Pfam" id="PF02894">
    <property type="entry name" value="GFO_IDH_MocA_C"/>
    <property type="match status" value="1"/>
</dbReference>
<dbReference type="Gene3D" id="3.30.360.10">
    <property type="entry name" value="Dihydrodipicolinate Reductase, domain 2"/>
    <property type="match status" value="2"/>
</dbReference>
<sequence>MAAGEPSSAKDGPVRAIVIGAGQRGRIYAQYATERPDLFQIVGVAEPQTYWREFMTSTYKIAPENVFSDWKEAAKVAKFADAVIIATQDAMHADNAVAFADLGYHILLEKPMAVTKEDCLRIYEATQRNNVMLSVCHVMRCSPYSQKLRELCGRIGKVVNIQHLEPVGFWHQVHSFVRGNWSRQDTATFMLMAKSCHDIDYIHFLMQKDPRAVSSFGSLLHFRPEEKPANAGDRCLDCPVESSCVYSAKRMYLDECDITLPDIESIGEDRVTLTKSKNGWYYGKCAASTGYTAWPLEVLHESPNVDTITEALRTGPYGRCVYSCDNDVVDNQVVMFQYKDGSTASFTMVAFTESQCARKTKVFGTTGELTGDGTTIRHFDFLTRVVTEYTPSAPPATSKLRGHGGADYFLVENFVEGVRTNNPEVLMTGAAESLKSHLMVFAAEEARLKDTVISL</sequence>